<reference evidence="8 9" key="1">
    <citation type="submission" date="2005-12" db="EMBL/GenBank/DDBJ databases">
        <authorList>
            <person name="Moran M.A."/>
            <person name="Ferriera S."/>
            <person name="Johnson J."/>
            <person name="Kravitz S."/>
            <person name="Halpern A."/>
            <person name="Remington K."/>
            <person name="Beeson K."/>
            <person name="Tran B."/>
            <person name="Rogers Y.-H."/>
            <person name="Friedman R."/>
            <person name="Venter J.C."/>
        </authorList>
    </citation>
    <scope>NUCLEOTIDE SEQUENCE [LARGE SCALE GENOMIC DNA]</scope>
    <source>
        <strain evidence="9">ATCC BAA-591 / DSM 15170 / ISM</strain>
    </source>
</reference>
<comment type="subcellular location">
    <subcellularLocation>
        <location evidence="1">Membrane</location>
        <topology evidence="1">Multi-pass membrane protein</topology>
    </subcellularLocation>
</comment>
<accession>A3SMI6</accession>
<dbReference type="PANTHER" id="PTHR38480:SF1">
    <property type="entry name" value="SLR0254 PROTEIN"/>
    <property type="match status" value="1"/>
</dbReference>
<keyword evidence="3 6" id="KW-1133">Transmembrane helix</keyword>
<feature type="compositionally biased region" description="Low complexity" evidence="5">
    <location>
        <begin position="1"/>
        <end position="33"/>
    </location>
</feature>
<name>A3SMI6_ROSNI</name>
<gene>
    <name evidence="8" type="ORF">ISM_12460</name>
</gene>
<dbReference type="InterPro" id="IPR010432">
    <property type="entry name" value="RDD"/>
</dbReference>
<dbReference type="STRING" id="89187.ISM_12460"/>
<feature type="transmembrane region" description="Helical" evidence="6">
    <location>
        <begin position="78"/>
        <end position="97"/>
    </location>
</feature>
<dbReference type="Proteomes" id="UP000005954">
    <property type="component" value="Unassembled WGS sequence"/>
</dbReference>
<dbReference type="GO" id="GO:0016020">
    <property type="term" value="C:membrane"/>
    <property type="evidence" value="ECO:0007669"/>
    <property type="project" value="UniProtKB-SubCell"/>
</dbReference>
<dbReference type="RefSeq" id="WP_009814501.1">
    <property type="nucleotide sequence ID" value="NZ_CH724156.1"/>
</dbReference>
<feature type="transmembrane region" description="Helical" evidence="6">
    <location>
        <begin position="183"/>
        <end position="201"/>
    </location>
</feature>
<keyword evidence="2 6" id="KW-0812">Transmembrane</keyword>
<keyword evidence="4 6" id="KW-0472">Membrane</keyword>
<evidence type="ECO:0000313" key="9">
    <source>
        <dbReference type="Proteomes" id="UP000005954"/>
    </source>
</evidence>
<dbReference type="PANTHER" id="PTHR38480">
    <property type="entry name" value="SLR0254 PROTEIN"/>
    <property type="match status" value="1"/>
</dbReference>
<protein>
    <recommendedName>
        <fullName evidence="7">RDD domain-containing protein</fullName>
    </recommendedName>
</protein>
<sequence>MSINSAQTGAAQSQSPQSQATQSQTAQAQTNTTEPAPVRGTTVNKSQGGRRLENYLPPEGVPIAFDISGGGARLGAQLLDILITFGGVILLLFLLLWSNLLGWSAFLILLSLLFFFVRVPYYVLSELVWNGRTLGKRLVKIRVISADGTRLTPYQITARNLMKEIEVFTPIAMIFSVPDKPGYATALLMLWVVVVLLVPFFNKRRQRLGDMIAGTLVVDQPLTLLLPDLAQTATETRAKPRYLFDPSHLGIYGRFELQTLEQILRSPPQSPEQRNNVSSVTKTILTKIDYPETVNPNDQWRFLTDFYTAQREFLESRQLFGDARENKFHDVAKTAKTGADARFTPPK</sequence>
<evidence type="ECO:0000313" key="8">
    <source>
        <dbReference type="EMBL" id="EAP75676.1"/>
    </source>
</evidence>
<dbReference type="EMBL" id="AALY01000002">
    <property type="protein sequence ID" value="EAP75676.1"/>
    <property type="molecule type" value="Genomic_DNA"/>
</dbReference>
<feature type="region of interest" description="Disordered" evidence="5">
    <location>
        <begin position="1"/>
        <end position="51"/>
    </location>
</feature>
<dbReference type="AlphaFoldDB" id="A3SMI6"/>
<evidence type="ECO:0000256" key="3">
    <source>
        <dbReference type="ARBA" id="ARBA00022989"/>
    </source>
</evidence>
<evidence type="ECO:0000256" key="5">
    <source>
        <dbReference type="SAM" id="MobiDB-lite"/>
    </source>
</evidence>
<dbReference type="HOGENOM" id="CLU_054176_1_0_5"/>
<feature type="transmembrane region" description="Helical" evidence="6">
    <location>
        <begin position="103"/>
        <end position="124"/>
    </location>
</feature>
<evidence type="ECO:0000256" key="6">
    <source>
        <dbReference type="SAM" id="Phobius"/>
    </source>
</evidence>
<proteinExistence type="predicted"/>
<comment type="caution">
    <text evidence="8">The sequence shown here is derived from an EMBL/GenBank/DDBJ whole genome shotgun (WGS) entry which is preliminary data.</text>
</comment>
<dbReference type="eggNOG" id="COG1714">
    <property type="taxonomic scope" value="Bacteria"/>
</dbReference>
<evidence type="ECO:0000256" key="4">
    <source>
        <dbReference type="ARBA" id="ARBA00023136"/>
    </source>
</evidence>
<organism evidence="8 9">
    <name type="scientific">Roseovarius nubinhibens (strain ATCC BAA-591 / DSM 15170 / ISM)</name>
    <dbReference type="NCBI Taxonomy" id="89187"/>
    <lineage>
        <taxon>Bacteria</taxon>
        <taxon>Pseudomonadati</taxon>
        <taxon>Pseudomonadota</taxon>
        <taxon>Alphaproteobacteria</taxon>
        <taxon>Rhodobacterales</taxon>
        <taxon>Roseobacteraceae</taxon>
        <taxon>Roseovarius</taxon>
    </lineage>
</organism>
<dbReference type="Pfam" id="PF06271">
    <property type="entry name" value="RDD"/>
    <property type="match status" value="1"/>
</dbReference>
<feature type="domain" description="RDD" evidence="7">
    <location>
        <begin position="71"/>
        <end position="214"/>
    </location>
</feature>
<evidence type="ECO:0000259" key="7">
    <source>
        <dbReference type="Pfam" id="PF06271"/>
    </source>
</evidence>
<dbReference type="OrthoDB" id="9787732at2"/>
<evidence type="ECO:0000256" key="2">
    <source>
        <dbReference type="ARBA" id="ARBA00022692"/>
    </source>
</evidence>
<evidence type="ECO:0000256" key="1">
    <source>
        <dbReference type="ARBA" id="ARBA00004141"/>
    </source>
</evidence>
<keyword evidence="9" id="KW-1185">Reference proteome</keyword>